<organism evidence="1 2">
    <name type="scientific">Pluteus cervinus</name>
    <dbReference type="NCBI Taxonomy" id="181527"/>
    <lineage>
        <taxon>Eukaryota</taxon>
        <taxon>Fungi</taxon>
        <taxon>Dikarya</taxon>
        <taxon>Basidiomycota</taxon>
        <taxon>Agaricomycotina</taxon>
        <taxon>Agaricomycetes</taxon>
        <taxon>Agaricomycetidae</taxon>
        <taxon>Agaricales</taxon>
        <taxon>Pluteineae</taxon>
        <taxon>Pluteaceae</taxon>
        <taxon>Pluteus</taxon>
    </lineage>
</organism>
<dbReference type="Proteomes" id="UP000308600">
    <property type="component" value="Unassembled WGS sequence"/>
</dbReference>
<evidence type="ECO:0000313" key="2">
    <source>
        <dbReference type="Proteomes" id="UP000308600"/>
    </source>
</evidence>
<reference evidence="1 2" key="1">
    <citation type="journal article" date="2019" name="Nat. Ecol. Evol.">
        <title>Megaphylogeny resolves global patterns of mushroom evolution.</title>
        <authorList>
            <person name="Varga T."/>
            <person name="Krizsan K."/>
            <person name="Foldi C."/>
            <person name="Dima B."/>
            <person name="Sanchez-Garcia M."/>
            <person name="Sanchez-Ramirez S."/>
            <person name="Szollosi G.J."/>
            <person name="Szarkandi J.G."/>
            <person name="Papp V."/>
            <person name="Albert L."/>
            <person name="Andreopoulos W."/>
            <person name="Angelini C."/>
            <person name="Antonin V."/>
            <person name="Barry K.W."/>
            <person name="Bougher N.L."/>
            <person name="Buchanan P."/>
            <person name="Buyck B."/>
            <person name="Bense V."/>
            <person name="Catcheside P."/>
            <person name="Chovatia M."/>
            <person name="Cooper J."/>
            <person name="Damon W."/>
            <person name="Desjardin D."/>
            <person name="Finy P."/>
            <person name="Geml J."/>
            <person name="Haridas S."/>
            <person name="Hughes K."/>
            <person name="Justo A."/>
            <person name="Karasinski D."/>
            <person name="Kautmanova I."/>
            <person name="Kiss B."/>
            <person name="Kocsube S."/>
            <person name="Kotiranta H."/>
            <person name="LaButti K.M."/>
            <person name="Lechner B.E."/>
            <person name="Liimatainen K."/>
            <person name="Lipzen A."/>
            <person name="Lukacs Z."/>
            <person name="Mihaltcheva S."/>
            <person name="Morgado L.N."/>
            <person name="Niskanen T."/>
            <person name="Noordeloos M.E."/>
            <person name="Ohm R.A."/>
            <person name="Ortiz-Santana B."/>
            <person name="Ovrebo C."/>
            <person name="Racz N."/>
            <person name="Riley R."/>
            <person name="Savchenko A."/>
            <person name="Shiryaev A."/>
            <person name="Soop K."/>
            <person name="Spirin V."/>
            <person name="Szebenyi C."/>
            <person name="Tomsovsky M."/>
            <person name="Tulloss R.E."/>
            <person name="Uehling J."/>
            <person name="Grigoriev I.V."/>
            <person name="Vagvolgyi C."/>
            <person name="Papp T."/>
            <person name="Martin F.M."/>
            <person name="Miettinen O."/>
            <person name="Hibbett D.S."/>
            <person name="Nagy L.G."/>
        </authorList>
    </citation>
    <scope>NUCLEOTIDE SEQUENCE [LARGE SCALE GENOMIC DNA]</scope>
    <source>
        <strain evidence="1 2">NL-1719</strain>
    </source>
</reference>
<evidence type="ECO:0000313" key="1">
    <source>
        <dbReference type="EMBL" id="TFK62334.1"/>
    </source>
</evidence>
<name>A0ACD3A9P5_9AGAR</name>
<proteinExistence type="predicted"/>
<accession>A0ACD3A9P5</accession>
<gene>
    <name evidence="1" type="ORF">BDN72DRAFT_862914</name>
</gene>
<dbReference type="EMBL" id="ML208589">
    <property type="protein sequence ID" value="TFK62334.1"/>
    <property type="molecule type" value="Genomic_DNA"/>
</dbReference>
<protein>
    <submittedName>
        <fullName evidence="1">Uncharacterized protein</fullName>
    </submittedName>
</protein>
<sequence>MTDNNILMLAFQVTELQSHQLHQIQHNRNVWVNRFPLEILCTIFRCAHRKSALQEKALLTLRLTWVCQCWRTSAIGDTGLWSVISFPHHELILRFIDLSRESRLTIILLNIRRLDVARNALPPVMRCIARIVRLTLHWTLGEPWSPPTDQQLLQLSDFVPSDASGRLPNQSVKLITLDLRNTSLQDLFRSPKRKLHLYRCSFTVNPLLRLSSTLTDLCITDPMTSIGFLDVLTYLGRAPLLRQLDFSNALAPQPHPALSAARISLPALQTLNLSESDLAGLDVAIIFLNHLDLPCIRTVRLWTDYAPSDHISSLLLAAHHACGNFPITYTSILINAEGWSQISIADESTLQNPHITLRIDLDSSENMVLAVLDHLPMNQLEYFRIATWESGSYAKDWIPTLVGVQSRVSTIFLQDDSIEDFSGSLNLIISGSFPCLRTLGFSHTPGYHSSKIGAAKLPFDAIKTCLHHTPLSEVVFYGYRWDSSEESIQVLGEIGCKLRFEDDDSLRDEMEKLWSDVDYVRIASYVK</sequence>
<keyword evidence="2" id="KW-1185">Reference proteome</keyword>